<organism evidence="1 2">
    <name type="scientific">Rhododendron molle</name>
    <name type="common">Chinese azalea</name>
    <name type="synonym">Azalea mollis</name>
    <dbReference type="NCBI Taxonomy" id="49168"/>
    <lineage>
        <taxon>Eukaryota</taxon>
        <taxon>Viridiplantae</taxon>
        <taxon>Streptophyta</taxon>
        <taxon>Embryophyta</taxon>
        <taxon>Tracheophyta</taxon>
        <taxon>Spermatophyta</taxon>
        <taxon>Magnoliopsida</taxon>
        <taxon>eudicotyledons</taxon>
        <taxon>Gunneridae</taxon>
        <taxon>Pentapetalae</taxon>
        <taxon>asterids</taxon>
        <taxon>Ericales</taxon>
        <taxon>Ericaceae</taxon>
        <taxon>Ericoideae</taxon>
        <taxon>Rhodoreae</taxon>
        <taxon>Rhododendron</taxon>
    </lineage>
</organism>
<protein>
    <submittedName>
        <fullName evidence="1">Uncharacterized protein</fullName>
    </submittedName>
</protein>
<evidence type="ECO:0000313" key="2">
    <source>
        <dbReference type="Proteomes" id="UP001062846"/>
    </source>
</evidence>
<name>A0ACC0LIB2_RHOML</name>
<keyword evidence="2" id="KW-1185">Reference proteome</keyword>
<dbReference type="Proteomes" id="UP001062846">
    <property type="component" value="Chromosome 12"/>
</dbReference>
<comment type="caution">
    <text evidence="1">The sequence shown here is derived from an EMBL/GenBank/DDBJ whole genome shotgun (WGS) entry which is preliminary data.</text>
</comment>
<proteinExistence type="predicted"/>
<evidence type="ECO:0000313" key="1">
    <source>
        <dbReference type="EMBL" id="KAI8528054.1"/>
    </source>
</evidence>
<accession>A0ACC0LIB2</accession>
<dbReference type="EMBL" id="CM046399">
    <property type="protein sequence ID" value="KAI8528054.1"/>
    <property type="molecule type" value="Genomic_DNA"/>
</dbReference>
<reference evidence="1" key="1">
    <citation type="submission" date="2022-02" db="EMBL/GenBank/DDBJ databases">
        <title>Plant Genome Project.</title>
        <authorList>
            <person name="Zhang R.-G."/>
        </authorList>
    </citation>
    <scope>NUCLEOTIDE SEQUENCE</scope>
    <source>
        <strain evidence="1">AT1</strain>
    </source>
</reference>
<sequence length="334" mass="35938">MEVEVEVISSETIKPSSPTPPHLRHYRLSFLDQIAPPVFMPFLLFFPHSTTTSTTTTRFTQLHKSNNLKTSLSQTLTKFYPLAGRLVNNLHVDCSDAGVPYTEARAHCQLSDLISDPTSSGSNKFLPCELGDIGDIPMAVRVNFFECGGVVVSVAVSHKVADAFSSVFFVNSWAAAGRGGDCDVPDPRLDGAELFPPREMAGFNPSTGMMKDPIVTNRTVSDPSLGPLRASPGGSLGAPATTNWRENLHFSVPSNLGWVSPVENLAQPSDYGRLASASLPENRSATASDKSYLLAPAKVSAVFDAVGSVFCFGLKACLVFVCFQVGFLWVFGVR</sequence>
<gene>
    <name evidence="1" type="ORF">RHMOL_Rhmol12G0121300</name>
</gene>